<dbReference type="SFLD" id="SFLDS00019">
    <property type="entry name" value="Glutathione_Transferase_(cytos"/>
    <property type="match status" value="1"/>
</dbReference>
<proteinExistence type="predicted"/>
<feature type="domain" description="GST N-terminal" evidence="2">
    <location>
        <begin position="1"/>
        <end position="83"/>
    </location>
</feature>
<dbReference type="InterPro" id="IPR004045">
    <property type="entry name" value="Glutathione_S-Trfase_N"/>
</dbReference>
<dbReference type="CDD" id="cd03177">
    <property type="entry name" value="GST_C_Delta_Epsilon"/>
    <property type="match status" value="1"/>
</dbReference>
<dbReference type="SFLD" id="SFLDG01153">
    <property type="entry name" value="Main.4:_Theta-like"/>
    <property type="match status" value="1"/>
</dbReference>
<evidence type="ECO:0000259" key="2">
    <source>
        <dbReference type="PROSITE" id="PS50404"/>
    </source>
</evidence>
<dbReference type="FunFam" id="3.40.30.10:FF:000034">
    <property type="entry name" value="glutathione S-transferase 1"/>
    <property type="match status" value="1"/>
</dbReference>
<dbReference type="PANTHER" id="PTHR43969:SF9">
    <property type="entry name" value="GLUTATHIONE S TRANSFERASE D10, ISOFORM A-RELATED"/>
    <property type="match status" value="1"/>
</dbReference>
<dbReference type="AlphaFoldDB" id="A0A1Y1L3Y3"/>
<dbReference type="PANTHER" id="PTHR43969">
    <property type="entry name" value="GLUTATHIONE S TRANSFERASE D10, ISOFORM A-RELATED"/>
    <property type="match status" value="1"/>
</dbReference>
<dbReference type="Pfam" id="PF13410">
    <property type="entry name" value="GST_C_2"/>
    <property type="match status" value="1"/>
</dbReference>
<dbReference type="PROSITE" id="PS50404">
    <property type="entry name" value="GST_NTER"/>
    <property type="match status" value="1"/>
</dbReference>
<organism evidence="4">
    <name type="scientific">Photinus pyralis</name>
    <name type="common">Common eastern firefly</name>
    <name type="synonym">Lampyris pyralis</name>
    <dbReference type="NCBI Taxonomy" id="7054"/>
    <lineage>
        <taxon>Eukaryota</taxon>
        <taxon>Metazoa</taxon>
        <taxon>Ecdysozoa</taxon>
        <taxon>Arthropoda</taxon>
        <taxon>Hexapoda</taxon>
        <taxon>Insecta</taxon>
        <taxon>Pterygota</taxon>
        <taxon>Neoptera</taxon>
        <taxon>Endopterygota</taxon>
        <taxon>Coleoptera</taxon>
        <taxon>Polyphaga</taxon>
        <taxon>Elateriformia</taxon>
        <taxon>Elateroidea</taxon>
        <taxon>Lampyridae</taxon>
        <taxon>Lampyrinae</taxon>
        <taxon>Photinus</taxon>
    </lineage>
</organism>
<dbReference type="InterPro" id="IPR036249">
    <property type="entry name" value="Thioredoxin-like_sf"/>
</dbReference>
<dbReference type="Pfam" id="PF02798">
    <property type="entry name" value="GST_N"/>
    <property type="match status" value="1"/>
</dbReference>
<accession>A0A1Y1L3Y3</accession>
<dbReference type="GO" id="GO:0006749">
    <property type="term" value="P:glutathione metabolic process"/>
    <property type="evidence" value="ECO:0007669"/>
    <property type="project" value="TreeGrafter"/>
</dbReference>
<dbReference type="Gene3D" id="1.20.1050.10">
    <property type="match status" value="1"/>
</dbReference>
<dbReference type="FunFam" id="1.20.1050.10:FF:000007">
    <property type="entry name" value="Glutathione S-transferase 1-1"/>
    <property type="match status" value="1"/>
</dbReference>
<protein>
    <submittedName>
        <fullName evidence="4">Uncharacterized protein</fullName>
    </submittedName>
</protein>
<sequence length="218" mass="24770">MPIDFYYAPGSGPCRFIELTAKTLGVNLNYKELDLMVKKEHLTPEFVKINPQHCIPTIVDNGFALWESPVIATYLVEAYGKTDSLYPKDPKKKATVDQRLYFNNGVLYQRLADYYYPIIWGNATPDPQKYKKVEEALQFLDTFLGADEYVAGDSLTLADFAIATTLSTFDVAKLDRSAYKNVSRWYKMLQTSVPAFEEINGLEKLTKMFDAIAKKAKS</sequence>
<dbReference type="PROSITE" id="PS50405">
    <property type="entry name" value="GST_CTER"/>
    <property type="match status" value="1"/>
</dbReference>
<name>A0A1Y1L3Y3_PHOPY</name>
<feature type="domain" description="GST C-terminal" evidence="3">
    <location>
        <begin position="89"/>
        <end position="208"/>
    </location>
</feature>
<comment type="subunit">
    <text evidence="1">Homodimer.</text>
</comment>
<dbReference type="EMBL" id="GEZM01065643">
    <property type="protein sequence ID" value="JAV68392.1"/>
    <property type="molecule type" value="Transcribed_RNA"/>
</dbReference>
<dbReference type="SUPFAM" id="SSF52833">
    <property type="entry name" value="Thioredoxin-like"/>
    <property type="match status" value="1"/>
</dbReference>
<dbReference type="Gene3D" id="3.40.30.10">
    <property type="entry name" value="Glutaredoxin"/>
    <property type="match status" value="1"/>
</dbReference>
<evidence type="ECO:0000256" key="1">
    <source>
        <dbReference type="ARBA" id="ARBA00011738"/>
    </source>
</evidence>
<dbReference type="InterPro" id="IPR010987">
    <property type="entry name" value="Glutathione-S-Trfase_C-like"/>
</dbReference>
<dbReference type="EMBL" id="GEZM01065642">
    <property type="protein sequence ID" value="JAV68397.1"/>
    <property type="molecule type" value="Transcribed_RNA"/>
</dbReference>
<evidence type="ECO:0000313" key="4">
    <source>
        <dbReference type="EMBL" id="JAV68392.1"/>
    </source>
</evidence>
<dbReference type="InterPro" id="IPR040079">
    <property type="entry name" value="Glutathione_S-Trfase"/>
</dbReference>
<dbReference type="InterPro" id="IPR036282">
    <property type="entry name" value="Glutathione-S-Trfase_C_sf"/>
</dbReference>
<dbReference type="SUPFAM" id="SSF47616">
    <property type="entry name" value="GST C-terminal domain-like"/>
    <property type="match status" value="1"/>
</dbReference>
<dbReference type="GO" id="GO:0004364">
    <property type="term" value="F:glutathione transferase activity"/>
    <property type="evidence" value="ECO:0007669"/>
    <property type="project" value="TreeGrafter"/>
</dbReference>
<evidence type="ECO:0000259" key="3">
    <source>
        <dbReference type="PROSITE" id="PS50405"/>
    </source>
</evidence>
<dbReference type="CDD" id="cd03045">
    <property type="entry name" value="GST_N_Delta_Epsilon"/>
    <property type="match status" value="1"/>
</dbReference>
<reference evidence="4" key="1">
    <citation type="journal article" date="2016" name="Sci. Rep.">
        <title>Molecular characterization of firefly nuptial gifts: a multi-omics approach sheds light on postcopulatory sexual selection.</title>
        <authorList>
            <person name="Al-Wathiqui N."/>
            <person name="Fallon T.R."/>
            <person name="South A."/>
            <person name="Weng J.K."/>
            <person name="Lewis S.M."/>
        </authorList>
    </citation>
    <scope>NUCLEOTIDE SEQUENCE</scope>
</reference>
<dbReference type="SFLD" id="SFLDG00358">
    <property type="entry name" value="Main_(cytGST)"/>
    <property type="match status" value="1"/>
</dbReference>